<comment type="similarity">
    <text evidence="1">Belongs to the AfsR/DnrI/RedD regulatory family.</text>
</comment>
<evidence type="ECO:0000313" key="7">
    <source>
        <dbReference type="EMBL" id="TDD11697.1"/>
    </source>
</evidence>
<evidence type="ECO:0000256" key="4">
    <source>
        <dbReference type="ARBA" id="ARBA00023163"/>
    </source>
</evidence>
<keyword evidence="8" id="KW-1185">Reference proteome</keyword>
<dbReference type="InterPro" id="IPR001867">
    <property type="entry name" value="OmpR/PhoB-type_DNA-bd"/>
</dbReference>
<dbReference type="SUPFAM" id="SSF48452">
    <property type="entry name" value="TPR-like"/>
    <property type="match status" value="1"/>
</dbReference>
<protein>
    <recommendedName>
        <fullName evidence="6">OmpR/PhoB-type domain-containing protein</fullName>
    </recommendedName>
</protein>
<dbReference type="Pfam" id="PF03704">
    <property type="entry name" value="BTAD"/>
    <property type="match status" value="1"/>
</dbReference>
<dbReference type="SMART" id="SM01043">
    <property type="entry name" value="BTAD"/>
    <property type="match status" value="1"/>
</dbReference>
<dbReference type="GO" id="GO:0006355">
    <property type="term" value="P:regulation of DNA-templated transcription"/>
    <property type="evidence" value="ECO:0007669"/>
    <property type="project" value="InterPro"/>
</dbReference>
<evidence type="ECO:0000256" key="2">
    <source>
        <dbReference type="ARBA" id="ARBA00023015"/>
    </source>
</evidence>
<keyword evidence="3 5" id="KW-0238">DNA-binding</keyword>
<feature type="DNA-binding region" description="OmpR/PhoB-type" evidence="5">
    <location>
        <begin position="1"/>
        <end position="94"/>
    </location>
</feature>
<dbReference type="GO" id="GO:0000160">
    <property type="term" value="P:phosphorelay signal transduction system"/>
    <property type="evidence" value="ECO:0007669"/>
    <property type="project" value="InterPro"/>
</dbReference>
<dbReference type="Pfam" id="PF00486">
    <property type="entry name" value="Trans_reg_C"/>
    <property type="match status" value="1"/>
</dbReference>
<organism evidence="7 8">
    <name type="scientific">Nonomuraea deserti</name>
    <dbReference type="NCBI Taxonomy" id="1848322"/>
    <lineage>
        <taxon>Bacteria</taxon>
        <taxon>Bacillati</taxon>
        <taxon>Actinomycetota</taxon>
        <taxon>Actinomycetes</taxon>
        <taxon>Streptosporangiales</taxon>
        <taxon>Streptosporangiaceae</taxon>
        <taxon>Nonomuraea</taxon>
    </lineage>
</organism>
<dbReference type="AlphaFoldDB" id="A0A4R4W4A5"/>
<keyword evidence="4" id="KW-0804">Transcription</keyword>
<gene>
    <name evidence="7" type="ORF">E1292_04040</name>
</gene>
<comment type="caution">
    <text evidence="7">The sequence shown here is derived from an EMBL/GenBank/DDBJ whole genome shotgun (WGS) entry which is preliminary data.</text>
</comment>
<dbReference type="GO" id="GO:0003677">
    <property type="term" value="F:DNA binding"/>
    <property type="evidence" value="ECO:0007669"/>
    <property type="project" value="UniProtKB-UniRule"/>
</dbReference>
<dbReference type="Gene3D" id="1.10.10.10">
    <property type="entry name" value="Winged helix-like DNA-binding domain superfamily/Winged helix DNA-binding domain"/>
    <property type="match status" value="1"/>
</dbReference>
<reference evidence="7 8" key="1">
    <citation type="submission" date="2019-03" db="EMBL/GenBank/DDBJ databases">
        <title>Draft genome sequences of novel Actinobacteria.</title>
        <authorList>
            <person name="Sahin N."/>
            <person name="Ay H."/>
            <person name="Saygin H."/>
        </authorList>
    </citation>
    <scope>NUCLEOTIDE SEQUENCE [LARGE SCALE GENOMIC DNA]</scope>
    <source>
        <strain evidence="7 8">KC310</strain>
    </source>
</reference>
<keyword evidence="2" id="KW-0805">Transcription regulation</keyword>
<dbReference type="SMART" id="SM00862">
    <property type="entry name" value="Trans_reg_C"/>
    <property type="match status" value="1"/>
</dbReference>
<dbReference type="InterPro" id="IPR051677">
    <property type="entry name" value="AfsR-DnrI-RedD_regulator"/>
</dbReference>
<evidence type="ECO:0000256" key="1">
    <source>
        <dbReference type="ARBA" id="ARBA00005820"/>
    </source>
</evidence>
<name>A0A4R4W4A5_9ACTN</name>
<dbReference type="PROSITE" id="PS51755">
    <property type="entry name" value="OMPR_PHOB"/>
    <property type="match status" value="1"/>
</dbReference>
<dbReference type="InterPro" id="IPR036388">
    <property type="entry name" value="WH-like_DNA-bd_sf"/>
</dbReference>
<dbReference type="EMBL" id="SMKO01000006">
    <property type="protein sequence ID" value="TDD11697.1"/>
    <property type="molecule type" value="Genomic_DNA"/>
</dbReference>
<dbReference type="InterPro" id="IPR016032">
    <property type="entry name" value="Sig_transdc_resp-reg_C-effctor"/>
</dbReference>
<proteinExistence type="inferred from homology"/>
<sequence length="193" mass="21388">MLVPQVEFLLLGPLEARVGGREITFTAKRRALLAALALEAGRVVSGDRLIEELWGDAVPAAAASRVRTLVADVRKAFGTAGVILTRHPGYLLDLEHTELDVDVFSGLKQQAALRHCEGREDEAIEPLDRASGLWRGDPLTDLYGPRAVSEVQRLLEERRSAIETRAELKLAQGRHAEVIAEHVTSRCTRRLRW</sequence>
<dbReference type="PANTHER" id="PTHR35807:SF1">
    <property type="entry name" value="TRANSCRIPTIONAL REGULATOR REDD"/>
    <property type="match status" value="1"/>
</dbReference>
<dbReference type="SUPFAM" id="SSF46894">
    <property type="entry name" value="C-terminal effector domain of the bipartite response regulators"/>
    <property type="match status" value="1"/>
</dbReference>
<evidence type="ECO:0000256" key="5">
    <source>
        <dbReference type="PROSITE-ProRule" id="PRU01091"/>
    </source>
</evidence>
<dbReference type="PANTHER" id="PTHR35807">
    <property type="entry name" value="TRANSCRIPTIONAL REGULATOR REDD-RELATED"/>
    <property type="match status" value="1"/>
</dbReference>
<feature type="domain" description="OmpR/PhoB-type" evidence="6">
    <location>
        <begin position="1"/>
        <end position="94"/>
    </location>
</feature>
<accession>A0A4R4W4A5</accession>
<evidence type="ECO:0000313" key="8">
    <source>
        <dbReference type="Proteomes" id="UP000295258"/>
    </source>
</evidence>
<dbReference type="InterPro" id="IPR011990">
    <property type="entry name" value="TPR-like_helical_dom_sf"/>
</dbReference>
<evidence type="ECO:0000256" key="3">
    <source>
        <dbReference type="ARBA" id="ARBA00023125"/>
    </source>
</evidence>
<dbReference type="InterPro" id="IPR005158">
    <property type="entry name" value="BTAD"/>
</dbReference>
<dbReference type="Proteomes" id="UP000295258">
    <property type="component" value="Unassembled WGS sequence"/>
</dbReference>
<dbReference type="Gene3D" id="1.25.40.10">
    <property type="entry name" value="Tetratricopeptide repeat domain"/>
    <property type="match status" value="1"/>
</dbReference>
<evidence type="ECO:0000259" key="6">
    <source>
        <dbReference type="PROSITE" id="PS51755"/>
    </source>
</evidence>